<comment type="caution">
    <text evidence="2">The sequence shown here is derived from an EMBL/GenBank/DDBJ whole genome shotgun (WGS) entry which is preliminary data.</text>
</comment>
<keyword evidence="3" id="KW-1185">Reference proteome</keyword>
<dbReference type="EMBL" id="VXIS01000124">
    <property type="protein sequence ID" value="KAA8902946.1"/>
    <property type="molecule type" value="Genomic_DNA"/>
</dbReference>
<sequence>MWLCGGEQWLRELPPAVSGAENDKTTPATTSSKTRQDDQSPPPASPLVLSFSTSPLRPTIATQTRLPSPGPLSYQAPFPDALHDTHHRSELYQRSQTREVNRKVAKRERDSRYPRFLVLWRTLRPRNHHRNTVIARFRRCKVRPLTPRLRPFLHRPCVAGIDRTLQMPRQLLRLRSGPTAGTSAGLVRCGGHGKTSCGAWGLHDSYCKGPSRKISFLLILRFRIMACHSHHAVQLASTAMTLAIVAAFLIWESAPQSAV</sequence>
<organism evidence="2 3">
    <name type="scientific">Sphaerosporella brunnea</name>
    <dbReference type="NCBI Taxonomy" id="1250544"/>
    <lineage>
        <taxon>Eukaryota</taxon>
        <taxon>Fungi</taxon>
        <taxon>Dikarya</taxon>
        <taxon>Ascomycota</taxon>
        <taxon>Pezizomycotina</taxon>
        <taxon>Pezizomycetes</taxon>
        <taxon>Pezizales</taxon>
        <taxon>Pyronemataceae</taxon>
        <taxon>Sphaerosporella</taxon>
    </lineage>
</organism>
<proteinExistence type="predicted"/>
<dbReference type="AlphaFoldDB" id="A0A5J5EUT9"/>
<protein>
    <submittedName>
        <fullName evidence="2">Uncharacterized protein</fullName>
    </submittedName>
</protein>
<feature type="compositionally biased region" description="Polar residues" evidence="1">
    <location>
        <begin position="50"/>
        <end position="66"/>
    </location>
</feature>
<feature type="region of interest" description="Disordered" evidence="1">
    <location>
        <begin position="12"/>
        <end position="70"/>
    </location>
</feature>
<dbReference type="Proteomes" id="UP000326924">
    <property type="component" value="Unassembled WGS sequence"/>
</dbReference>
<evidence type="ECO:0000313" key="3">
    <source>
        <dbReference type="Proteomes" id="UP000326924"/>
    </source>
</evidence>
<name>A0A5J5EUT9_9PEZI</name>
<reference evidence="2 3" key="1">
    <citation type="submission" date="2019-09" db="EMBL/GenBank/DDBJ databases">
        <title>Draft genome of the ectomycorrhizal ascomycete Sphaerosporella brunnea.</title>
        <authorList>
            <consortium name="DOE Joint Genome Institute"/>
            <person name="Benucci G.M."/>
            <person name="Marozzi G."/>
            <person name="Antonielli L."/>
            <person name="Sanchez S."/>
            <person name="Marco P."/>
            <person name="Wang X."/>
            <person name="Falini L.B."/>
            <person name="Barry K."/>
            <person name="Haridas S."/>
            <person name="Lipzen A."/>
            <person name="Labutti K."/>
            <person name="Grigoriev I.V."/>
            <person name="Murat C."/>
            <person name="Martin F."/>
            <person name="Albertini E."/>
            <person name="Donnini D."/>
            <person name="Bonito G."/>
        </authorList>
    </citation>
    <scope>NUCLEOTIDE SEQUENCE [LARGE SCALE GENOMIC DNA]</scope>
    <source>
        <strain evidence="2 3">Sb_GMNB300</strain>
    </source>
</reference>
<evidence type="ECO:0000313" key="2">
    <source>
        <dbReference type="EMBL" id="KAA8902946.1"/>
    </source>
</evidence>
<dbReference type="InParanoid" id="A0A5J5EUT9"/>
<accession>A0A5J5EUT9</accession>
<gene>
    <name evidence="2" type="ORF">FN846DRAFT_72549</name>
</gene>
<evidence type="ECO:0000256" key="1">
    <source>
        <dbReference type="SAM" id="MobiDB-lite"/>
    </source>
</evidence>